<dbReference type="EMBL" id="JAAGWQ010000164">
    <property type="protein sequence ID" value="KAF5662421.1"/>
    <property type="molecule type" value="Genomic_DNA"/>
</dbReference>
<organism evidence="2 3">
    <name type="scientific">Fusarium heterosporum</name>
    <dbReference type="NCBI Taxonomy" id="42747"/>
    <lineage>
        <taxon>Eukaryota</taxon>
        <taxon>Fungi</taxon>
        <taxon>Dikarya</taxon>
        <taxon>Ascomycota</taxon>
        <taxon>Pezizomycotina</taxon>
        <taxon>Sordariomycetes</taxon>
        <taxon>Hypocreomycetidae</taxon>
        <taxon>Hypocreales</taxon>
        <taxon>Nectriaceae</taxon>
        <taxon>Fusarium</taxon>
        <taxon>Fusarium heterosporum species complex</taxon>
    </lineage>
</organism>
<keyword evidence="2" id="KW-0067">ATP-binding</keyword>
<protein>
    <submittedName>
        <fullName evidence="2">ATP dependent RNA helicase</fullName>
    </submittedName>
</protein>
<dbReference type="AlphaFoldDB" id="A0A8H5T3W4"/>
<comment type="caution">
    <text evidence="2">The sequence shown here is derived from an EMBL/GenBank/DDBJ whole genome shotgun (WGS) entry which is preliminary data.</text>
</comment>
<dbReference type="GO" id="GO:0004386">
    <property type="term" value="F:helicase activity"/>
    <property type="evidence" value="ECO:0007669"/>
    <property type="project" value="UniProtKB-KW"/>
</dbReference>
<accession>A0A8H5T3W4</accession>
<feature type="compositionally biased region" description="Basic and acidic residues" evidence="1">
    <location>
        <begin position="13"/>
        <end position="25"/>
    </location>
</feature>
<evidence type="ECO:0000256" key="1">
    <source>
        <dbReference type="SAM" id="MobiDB-lite"/>
    </source>
</evidence>
<evidence type="ECO:0000313" key="2">
    <source>
        <dbReference type="EMBL" id="KAF5662421.1"/>
    </source>
</evidence>
<name>A0A8H5T3W4_FUSHE</name>
<reference evidence="2 3" key="1">
    <citation type="submission" date="2020-05" db="EMBL/GenBank/DDBJ databases">
        <title>Identification and distribution of gene clusters putatively required for synthesis of sphingolipid metabolism inhibitors in phylogenetically diverse species of the filamentous fungus Fusarium.</title>
        <authorList>
            <person name="Kim H.-S."/>
            <person name="Busman M."/>
            <person name="Brown D.W."/>
            <person name="Divon H."/>
            <person name="Uhlig S."/>
            <person name="Proctor R.H."/>
        </authorList>
    </citation>
    <scope>NUCLEOTIDE SEQUENCE [LARGE SCALE GENOMIC DNA]</scope>
    <source>
        <strain evidence="2 3">NRRL 20693</strain>
    </source>
</reference>
<dbReference type="Gene3D" id="1.20.120.1080">
    <property type="match status" value="1"/>
</dbReference>
<keyword evidence="2" id="KW-0347">Helicase</keyword>
<proteinExistence type="predicted"/>
<keyword evidence="2" id="KW-0378">Hydrolase</keyword>
<dbReference type="Proteomes" id="UP000567885">
    <property type="component" value="Unassembled WGS sequence"/>
</dbReference>
<keyword evidence="3" id="KW-1185">Reference proteome</keyword>
<evidence type="ECO:0000313" key="3">
    <source>
        <dbReference type="Proteomes" id="UP000567885"/>
    </source>
</evidence>
<sequence>MSSLLISKASAKQKVECAGRTESGHTSRPASQPDDSAHPSVEDGWINNIGAFEFVDPPHKETSFFGLQELRALDYIDDRGTLTLKGKPVTSLPIAPAWHNSFLAAKKFGCLYVMVCITALESLQESPFPLPAA</sequence>
<dbReference type="OrthoDB" id="5086878at2759"/>
<keyword evidence="2" id="KW-0547">Nucleotide-binding</keyword>
<feature type="region of interest" description="Disordered" evidence="1">
    <location>
        <begin position="1"/>
        <end position="42"/>
    </location>
</feature>
<gene>
    <name evidence="2" type="ORF">FHETE_7967</name>
</gene>